<organism evidence="2 3">
    <name type="scientific">Hydrogenothermus marinus</name>
    <dbReference type="NCBI Taxonomy" id="133270"/>
    <lineage>
        <taxon>Bacteria</taxon>
        <taxon>Pseudomonadati</taxon>
        <taxon>Aquificota</taxon>
        <taxon>Aquificia</taxon>
        <taxon>Aquificales</taxon>
        <taxon>Hydrogenothermaceae</taxon>
        <taxon>Hydrogenothermus</taxon>
    </lineage>
</organism>
<dbReference type="AlphaFoldDB" id="A0A3M0BZB6"/>
<evidence type="ECO:0000256" key="1">
    <source>
        <dbReference type="SAM" id="Phobius"/>
    </source>
</evidence>
<proteinExistence type="predicted"/>
<gene>
    <name evidence="2" type="ORF">CLV39_1043</name>
</gene>
<accession>A0A3M0BZB6</accession>
<comment type="caution">
    <text evidence="2">The sequence shown here is derived from an EMBL/GenBank/DDBJ whole genome shotgun (WGS) entry which is preliminary data.</text>
</comment>
<keyword evidence="1" id="KW-0812">Transmembrane</keyword>
<evidence type="ECO:0000313" key="2">
    <source>
        <dbReference type="EMBL" id="RMA96032.1"/>
    </source>
</evidence>
<evidence type="ECO:0000313" key="3">
    <source>
        <dbReference type="Proteomes" id="UP000280842"/>
    </source>
</evidence>
<dbReference type="RefSeq" id="WP_121923170.1">
    <property type="nucleotide sequence ID" value="NZ_REFO01000012.1"/>
</dbReference>
<feature type="transmembrane region" description="Helical" evidence="1">
    <location>
        <begin position="84"/>
        <end position="102"/>
    </location>
</feature>
<keyword evidence="3" id="KW-1185">Reference proteome</keyword>
<dbReference type="Proteomes" id="UP000280842">
    <property type="component" value="Unassembled WGS sequence"/>
</dbReference>
<reference evidence="2 3" key="1">
    <citation type="submission" date="2018-10" db="EMBL/GenBank/DDBJ databases">
        <title>Genomic Encyclopedia of Archaeal and Bacterial Type Strains, Phase II (KMG-II): from individual species to whole genera.</title>
        <authorList>
            <person name="Goeker M."/>
        </authorList>
    </citation>
    <scope>NUCLEOTIDE SEQUENCE [LARGE SCALE GENOMIC DNA]</scope>
    <source>
        <strain evidence="2 3">VM1</strain>
    </source>
</reference>
<feature type="transmembrane region" description="Helical" evidence="1">
    <location>
        <begin position="61"/>
        <end position="78"/>
    </location>
</feature>
<keyword evidence="1" id="KW-1133">Transmembrane helix</keyword>
<sequence>MAEKNSNEISNPIYDITNNPQEYINKVEKNLSKLKEQTKQEIKKYLPDNMKFLMENGTGDLVLTVIAIILLTVILKVLKFTIRIIIQILLTVSIFIAAYILYKHFFGG</sequence>
<keyword evidence="1" id="KW-0472">Membrane</keyword>
<name>A0A3M0BZB6_9AQUI</name>
<protein>
    <submittedName>
        <fullName evidence="2">Uncharacterized protein</fullName>
    </submittedName>
</protein>
<dbReference type="EMBL" id="REFO01000012">
    <property type="protein sequence ID" value="RMA96032.1"/>
    <property type="molecule type" value="Genomic_DNA"/>
</dbReference>